<comment type="caution">
    <text evidence="5">The sequence shown here is derived from an EMBL/GenBank/DDBJ whole genome shotgun (WGS) entry which is preliminary data.</text>
</comment>
<dbReference type="InterPro" id="IPR001789">
    <property type="entry name" value="Sig_transdc_resp-reg_receiver"/>
</dbReference>
<protein>
    <submittedName>
        <fullName evidence="5">Response regulator</fullName>
    </submittedName>
</protein>
<dbReference type="Pfam" id="PF00072">
    <property type="entry name" value="Response_reg"/>
    <property type="match status" value="1"/>
</dbReference>
<keyword evidence="6" id="KW-1185">Reference proteome</keyword>
<sequence length="137" mass="14918">MRLLCVDDNSTVCRMLDTLLTSSGMDVDFATNGREAVEAYEESEYDAILMDIELPVLSGIEAVREIRQIEQGHNLNPTPILFLTGHPHGQVREAGQTVGGDGVLAKPFTPEALLSALDRIRHMPKAPYYPGGMAAHA</sequence>
<dbReference type="SMART" id="SM00448">
    <property type="entry name" value="REC"/>
    <property type="match status" value="1"/>
</dbReference>
<feature type="modified residue" description="4-aspartylphosphate" evidence="3">
    <location>
        <position position="51"/>
    </location>
</feature>
<accession>A0ABT5IAP6</accession>
<dbReference type="PANTHER" id="PTHR45339">
    <property type="entry name" value="HYBRID SIGNAL TRANSDUCTION HISTIDINE KINASE J"/>
    <property type="match status" value="1"/>
</dbReference>
<name>A0ABT5IAP6_9CAUL</name>
<evidence type="ECO:0000256" key="2">
    <source>
        <dbReference type="ARBA" id="ARBA00023012"/>
    </source>
</evidence>
<dbReference type="RefSeq" id="WP_272739948.1">
    <property type="nucleotide sequence ID" value="NZ_JAQQKW010000001.1"/>
</dbReference>
<feature type="domain" description="Response regulatory" evidence="4">
    <location>
        <begin position="2"/>
        <end position="121"/>
    </location>
</feature>
<proteinExistence type="predicted"/>
<evidence type="ECO:0000256" key="1">
    <source>
        <dbReference type="ARBA" id="ARBA00022553"/>
    </source>
</evidence>
<dbReference type="Proteomes" id="UP001216595">
    <property type="component" value="Unassembled WGS sequence"/>
</dbReference>
<gene>
    <name evidence="5" type="ORF">PQU94_02740</name>
</gene>
<evidence type="ECO:0000259" key="4">
    <source>
        <dbReference type="PROSITE" id="PS50110"/>
    </source>
</evidence>
<reference evidence="5 6" key="1">
    <citation type="submission" date="2023-01" db="EMBL/GenBank/DDBJ databases">
        <title>Novel species of the genus Asticcacaulis isolated from rivers.</title>
        <authorList>
            <person name="Lu H."/>
        </authorList>
    </citation>
    <scope>NUCLEOTIDE SEQUENCE [LARGE SCALE GENOMIC DNA]</scope>
    <source>
        <strain evidence="5 6">DXS10W</strain>
    </source>
</reference>
<dbReference type="CDD" id="cd17546">
    <property type="entry name" value="REC_hyHK_CKI1_RcsC-like"/>
    <property type="match status" value="1"/>
</dbReference>
<keyword evidence="1 3" id="KW-0597">Phosphoprotein</keyword>
<evidence type="ECO:0000313" key="6">
    <source>
        <dbReference type="Proteomes" id="UP001216595"/>
    </source>
</evidence>
<evidence type="ECO:0000256" key="3">
    <source>
        <dbReference type="PROSITE-ProRule" id="PRU00169"/>
    </source>
</evidence>
<dbReference type="PANTHER" id="PTHR45339:SF1">
    <property type="entry name" value="HYBRID SIGNAL TRANSDUCTION HISTIDINE KINASE J"/>
    <property type="match status" value="1"/>
</dbReference>
<dbReference type="EMBL" id="JAQQKW010000001">
    <property type="protein sequence ID" value="MDC7693194.1"/>
    <property type="molecule type" value="Genomic_DNA"/>
</dbReference>
<dbReference type="Gene3D" id="3.40.50.2300">
    <property type="match status" value="1"/>
</dbReference>
<organism evidence="5 6">
    <name type="scientific">Asticcacaulis currens</name>
    <dbReference type="NCBI Taxonomy" id="2984210"/>
    <lineage>
        <taxon>Bacteria</taxon>
        <taxon>Pseudomonadati</taxon>
        <taxon>Pseudomonadota</taxon>
        <taxon>Alphaproteobacteria</taxon>
        <taxon>Caulobacterales</taxon>
        <taxon>Caulobacteraceae</taxon>
        <taxon>Asticcacaulis</taxon>
    </lineage>
</organism>
<evidence type="ECO:0000313" key="5">
    <source>
        <dbReference type="EMBL" id="MDC7693194.1"/>
    </source>
</evidence>
<keyword evidence="2" id="KW-0902">Two-component regulatory system</keyword>
<dbReference type="InterPro" id="IPR011006">
    <property type="entry name" value="CheY-like_superfamily"/>
</dbReference>
<dbReference type="SUPFAM" id="SSF52172">
    <property type="entry name" value="CheY-like"/>
    <property type="match status" value="1"/>
</dbReference>
<dbReference type="PROSITE" id="PS50110">
    <property type="entry name" value="RESPONSE_REGULATORY"/>
    <property type="match status" value="1"/>
</dbReference>